<proteinExistence type="predicted"/>
<accession>A0A834SUC9</accession>
<protein>
    <submittedName>
        <fullName evidence="1">Uncharacterized protein</fullName>
    </submittedName>
</protein>
<reference evidence="1" key="1">
    <citation type="submission" date="2020-09" db="EMBL/GenBank/DDBJ databases">
        <title>Genome-Enabled Discovery of Anthraquinone Biosynthesis in Senna tora.</title>
        <authorList>
            <person name="Kang S.-H."/>
            <person name="Pandey R.P."/>
            <person name="Lee C.-M."/>
            <person name="Sim J.-S."/>
            <person name="Jeong J.-T."/>
            <person name="Choi B.-S."/>
            <person name="Jung M."/>
            <person name="Ginzburg D."/>
            <person name="Zhao K."/>
            <person name="Won S.Y."/>
            <person name="Oh T.-J."/>
            <person name="Yu Y."/>
            <person name="Kim N.-H."/>
            <person name="Lee O.R."/>
            <person name="Lee T.-H."/>
            <person name="Bashyal P."/>
            <person name="Kim T.-S."/>
            <person name="Lee W.-H."/>
            <person name="Kawkins C."/>
            <person name="Kim C.-K."/>
            <person name="Kim J.S."/>
            <person name="Ahn B.O."/>
            <person name="Rhee S.Y."/>
            <person name="Sohng J.K."/>
        </authorList>
    </citation>
    <scope>NUCLEOTIDE SEQUENCE</scope>
    <source>
        <tissue evidence="1">Leaf</tissue>
    </source>
</reference>
<dbReference type="AlphaFoldDB" id="A0A834SUC9"/>
<organism evidence="1 2">
    <name type="scientific">Senna tora</name>
    <dbReference type="NCBI Taxonomy" id="362788"/>
    <lineage>
        <taxon>Eukaryota</taxon>
        <taxon>Viridiplantae</taxon>
        <taxon>Streptophyta</taxon>
        <taxon>Embryophyta</taxon>
        <taxon>Tracheophyta</taxon>
        <taxon>Spermatophyta</taxon>
        <taxon>Magnoliopsida</taxon>
        <taxon>eudicotyledons</taxon>
        <taxon>Gunneridae</taxon>
        <taxon>Pentapetalae</taxon>
        <taxon>rosids</taxon>
        <taxon>fabids</taxon>
        <taxon>Fabales</taxon>
        <taxon>Fabaceae</taxon>
        <taxon>Caesalpinioideae</taxon>
        <taxon>Cassia clade</taxon>
        <taxon>Senna</taxon>
    </lineage>
</organism>
<dbReference type="Proteomes" id="UP000634136">
    <property type="component" value="Unassembled WGS sequence"/>
</dbReference>
<sequence>MAGTDKQGNDALATKESLA</sequence>
<evidence type="ECO:0000313" key="1">
    <source>
        <dbReference type="EMBL" id="KAF7810713.1"/>
    </source>
</evidence>
<comment type="caution">
    <text evidence="1">The sequence shown here is derived from an EMBL/GenBank/DDBJ whole genome shotgun (WGS) entry which is preliminary data.</text>
</comment>
<evidence type="ECO:0000313" key="2">
    <source>
        <dbReference type="Proteomes" id="UP000634136"/>
    </source>
</evidence>
<name>A0A834SUC9_9FABA</name>
<gene>
    <name evidence="1" type="ORF">G2W53_031689</name>
</gene>
<dbReference type="EMBL" id="JAAIUW010000010">
    <property type="protein sequence ID" value="KAF7810713.1"/>
    <property type="molecule type" value="Genomic_DNA"/>
</dbReference>
<keyword evidence="2" id="KW-1185">Reference proteome</keyword>